<dbReference type="PANTHER" id="PTHR21624">
    <property type="entry name" value="STEROL DESATURASE-RELATED PROTEIN"/>
    <property type="match status" value="1"/>
</dbReference>
<evidence type="ECO:0000256" key="2">
    <source>
        <dbReference type="ARBA" id="ARBA00004477"/>
    </source>
</evidence>
<dbReference type="Pfam" id="PF04116">
    <property type="entry name" value="FA_hydroxylase"/>
    <property type="match status" value="1"/>
</dbReference>
<keyword evidence="6" id="KW-0560">Oxidoreductase</keyword>
<protein>
    <recommendedName>
        <fullName evidence="12">Alkylglycerol monooxygenase</fullName>
        <ecNumber evidence="11">1.14.16.5</ecNumber>
    </recommendedName>
</protein>
<evidence type="ECO:0000256" key="7">
    <source>
        <dbReference type="ARBA" id="ARBA00023004"/>
    </source>
</evidence>
<keyword evidence="4" id="KW-0256">Endoplasmic reticulum</keyword>
<dbReference type="InterPro" id="IPR056853">
    <property type="entry name" value="AGMP_C"/>
</dbReference>
<sequence length="463" mass="53920">MEYLSAESFGSLFYAVSPNKTTFENIKDVPNYFVEAIPWMFVFVLAERFYLWKERSNLTVKEMRLNDMVASSTMGLVDQIMKLVLEGWRFAVYAYIYTNWRIVTLPWDSLWTWFIAFFVADFLYYWTHRASHEVNILWAGHQIHHSSEDYNFSTALRQSVLVTHFVWVLYLPAALIVPPTAMLVHFQLNFLYQFWIHTEVVKSLGPLEYILNTASHHRVHHGRNRYCIDKNYAGVLIIWDKMFGTFEAERGDEIAYGLVHPVNTFEPLTNQFAYFLSLLKISWSIEGWRNKLSVLFKGPGWSPGKPRLGNIEDIPEVIVAFPVQKYDPLLPFWCQIYCFIHGTIAIVGYVILHHVQPVTPPEIVVGVVFYLVFTLASIGTILDGKPYAVLVENFRCLLYIAVDYYFSPWILLPSTLPISETGLLLLNRGIYLISGFIWVTVLLNSFRITCHIKKFIKPWNDNF</sequence>
<proteinExistence type="inferred from homology"/>
<accession>A0AAV2AR10</accession>
<comment type="subcellular location">
    <subcellularLocation>
        <location evidence="2">Endoplasmic reticulum membrane</location>
        <topology evidence="2">Multi-pass membrane protein</topology>
    </subcellularLocation>
</comment>
<feature type="transmembrane region" description="Helical" evidence="14">
    <location>
        <begin position="330"/>
        <end position="351"/>
    </location>
</feature>
<evidence type="ECO:0000256" key="3">
    <source>
        <dbReference type="ARBA" id="ARBA00022692"/>
    </source>
</evidence>
<dbReference type="GO" id="GO:0005506">
    <property type="term" value="F:iron ion binding"/>
    <property type="evidence" value="ECO:0007669"/>
    <property type="project" value="InterPro"/>
</dbReference>
<comment type="catalytic activity">
    <reaction evidence="13">
        <text>1-O-(1,2-saturated-alkyl)-sn-glycerol + (6R)-L-erythro-5,6,7,8-tetrahydrobiopterin + O2 = a 1-(1-hydroxyalkyl)-sn-glycerol + (6R)-L-erythro-6,7-dihydrobiopterin + H2O</text>
        <dbReference type="Rhea" id="RHEA:36255"/>
        <dbReference type="ChEBI" id="CHEBI:15377"/>
        <dbReference type="ChEBI" id="CHEBI:15379"/>
        <dbReference type="ChEBI" id="CHEBI:43120"/>
        <dbReference type="ChEBI" id="CHEBI:59560"/>
        <dbReference type="ChEBI" id="CHEBI:73418"/>
        <dbReference type="ChEBI" id="CHEBI:83957"/>
        <dbReference type="EC" id="1.14.16.5"/>
    </reaction>
</comment>
<feature type="transmembrane region" description="Helical" evidence="14">
    <location>
        <begin position="424"/>
        <end position="446"/>
    </location>
</feature>
<dbReference type="EC" id="1.14.16.5" evidence="11"/>
<feature type="transmembrane region" description="Helical" evidence="14">
    <location>
        <begin position="363"/>
        <end position="382"/>
    </location>
</feature>
<evidence type="ECO:0000256" key="5">
    <source>
        <dbReference type="ARBA" id="ARBA00022989"/>
    </source>
</evidence>
<evidence type="ECO:0000313" key="17">
    <source>
        <dbReference type="EMBL" id="CAL1286391.1"/>
    </source>
</evidence>
<dbReference type="InterPro" id="IPR051689">
    <property type="entry name" value="Sterol_desaturase/TMEM195"/>
</dbReference>
<comment type="similarity">
    <text evidence="10">Belongs to the sterol desaturase family. TMEM195 subfamily.</text>
</comment>
<evidence type="ECO:0000256" key="12">
    <source>
        <dbReference type="ARBA" id="ARBA00040992"/>
    </source>
</evidence>
<evidence type="ECO:0000256" key="14">
    <source>
        <dbReference type="SAM" id="Phobius"/>
    </source>
</evidence>
<evidence type="ECO:0000259" key="15">
    <source>
        <dbReference type="Pfam" id="PF04116"/>
    </source>
</evidence>
<evidence type="ECO:0000256" key="1">
    <source>
        <dbReference type="ARBA" id="ARBA00001962"/>
    </source>
</evidence>
<feature type="domain" description="Fatty acid hydroxylase" evidence="15">
    <location>
        <begin position="113"/>
        <end position="245"/>
    </location>
</feature>
<feature type="transmembrane region" description="Helical" evidence="14">
    <location>
        <begin position="165"/>
        <end position="186"/>
    </location>
</feature>
<evidence type="ECO:0000259" key="16">
    <source>
        <dbReference type="Pfam" id="PF24858"/>
    </source>
</evidence>
<keyword evidence="7" id="KW-0408">Iron</keyword>
<gene>
    <name evidence="17" type="ORF">LARSCL_LOCUS14224</name>
</gene>
<dbReference type="GO" id="GO:0005789">
    <property type="term" value="C:endoplasmic reticulum membrane"/>
    <property type="evidence" value="ECO:0007669"/>
    <property type="project" value="UniProtKB-SubCell"/>
</dbReference>
<dbReference type="InterPro" id="IPR006694">
    <property type="entry name" value="Fatty_acid_hydroxylase"/>
</dbReference>
<evidence type="ECO:0000256" key="9">
    <source>
        <dbReference type="ARBA" id="ARBA00023136"/>
    </source>
</evidence>
<comment type="caution">
    <text evidence="17">The sequence shown here is derived from an EMBL/GenBank/DDBJ whole genome shotgun (WGS) entry which is preliminary data.</text>
</comment>
<evidence type="ECO:0000256" key="13">
    <source>
        <dbReference type="ARBA" id="ARBA00047556"/>
    </source>
</evidence>
<feature type="domain" description="Alkylglycerol monooxygenase C-terminal" evidence="16">
    <location>
        <begin position="334"/>
        <end position="404"/>
    </location>
</feature>
<dbReference type="PANTHER" id="PTHR21624:SF1">
    <property type="entry name" value="ALKYLGLYCEROL MONOOXYGENASE"/>
    <property type="match status" value="1"/>
</dbReference>
<evidence type="ECO:0000256" key="6">
    <source>
        <dbReference type="ARBA" id="ARBA00023002"/>
    </source>
</evidence>
<evidence type="ECO:0000256" key="10">
    <source>
        <dbReference type="ARBA" id="ARBA00038190"/>
    </source>
</evidence>
<keyword evidence="9 14" id="KW-0472">Membrane</keyword>
<evidence type="ECO:0000256" key="8">
    <source>
        <dbReference type="ARBA" id="ARBA00023098"/>
    </source>
</evidence>
<keyword evidence="18" id="KW-1185">Reference proteome</keyword>
<dbReference type="GO" id="GO:0006643">
    <property type="term" value="P:membrane lipid metabolic process"/>
    <property type="evidence" value="ECO:0007669"/>
    <property type="project" value="TreeGrafter"/>
</dbReference>
<keyword evidence="5 14" id="KW-1133">Transmembrane helix</keyword>
<comment type="cofactor">
    <cofactor evidence="1">
        <name>Fe cation</name>
        <dbReference type="ChEBI" id="CHEBI:24875"/>
    </cofactor>
</comment>
<dbReference type="Proteomes" id="UP001497382">
    <property type="component" value="Unassembled WGS sequence"/>
</dbReference>
<evidence type="ECO:0000256" key="4">
    <source>
        <dbReference type="ARBA" id="ARBA00022824"/>
    </source>
</evidence>
<feature type="transmembrane region" description="Helical" evidence="14">
    <location>
        <begin position="110"/>
        <end position="127"/>
    </location>
</feature>
<keyword evidence="3 14" id="KW-0812">Transmembrane</keyword>
<dbReference type="EMBL" id="CAXIEN010000202">
    <property type="protein sequence ID" value="CAL1286391.1"/>
    <property type="molecule type" value="Genomic_DNA"/>
</dbReference>
<dbReference type="GO" id="GO:0050479">
    <property type="term" value="F:glyceryl-ether monooxygenase activity"/>
    <property type="evidence" value="ECO:0007669"/>
    <property type="project" value="UniProtKB-EC"/>
</dbReference>
<dbReference type="AlphaFoldDB" id="A0AAV2AR10"/>
<evidence type="ECO:0000256" key="11">
    <source>
        <dbReference type="ARBA" id="ARBA00039026"/>
    </source>
</evidence>
<evidence type="ECO:0000313" key="18">
    <source>
        <dbReference type="Proteomes" id="UP001497382"/>
    </source>
</evidence>
<name>A0AAV2AR10_9ARAC</name>
<keyword evidence="8" id="KW-0443">Lipid metabolism</keyword>
<dbReference type="GO" id="GO:0008610">
    <property type="term" value="P:lipid biosynthetic process"/>
    <property type="evidence" value="ECO:0007669"/>
    <property type="project" value="InterPro"/>
</dbReference>
<reference evidence="17 18" key="1">
    <citation type="submission" date="2024-04" db="EMBL/GenBank/DDBJ databases">
        <authorList>
            <person name="Rising A."/>
            <person name="Reimegard J."/>
            <person name="Sonavane S."/>
            <person name="Akerstrom W."/>
            <person name="Nylinder S."/>
            <person name="Hedman E."/>
            <person name="Kallberg Y."/>
        </authorList>
    </citation>
    <scope>NUCLEOTIDE SEQUENCE [LARGE SCALE GENOMIC DNA]</scope>
</reference>
<dbReference type="Pfam" id="PF24858">
    <property type="entry name" value="AGMP_C"/>
    <property type="match status" value="1"/>
</dbReference>
<feature type="transmembrane region" description="Helical" evidence="14">
    <location>
        <begin position="32"/>
        <end position="51"/>
    </location>
</feature>
<organism evidence="17 18">
    <name type="scientific">Larinioides sclopetarius</name>
    <dbReference type="NCBI Taxonomy" id="280406"/>
    <lineage>
        <taxon>Eukaryota</taxon>
        <taxon>Metazoa</taxon>
        <taxon>Ecdysozoa</taxon>
        <taxon>Arthropoda</taxon>
        <taxon>Chelicerata</taxon>
        <taxon>Arachnida</taxon>
        <taxon>Araneae</taxon>
        <taxon>Araneomorphae</taxon>
        <taxon>Entelegynae</taxon>
        <taxon>Araneoidea</taxon>
        <taxon>Araneidae</taxon>
        <taxon>Larinioides</taxon>
    </lineage>
</organism>